<dbReference type="EMBL" id="HACA01010224">
    <property type="protein sequence ID" value="CDW27585.1"/>
    <property type="molecule type" value="Transcribed_RNA"/>
</dbReference>
<reference evidence="1" key="1">
    <citation type="submission" date="2014-05" db="EMBL/GenBank/DDBJ databases">
        <authorList>
            <person name="Chronopoulou M."/>
        </authorList>
    </citation>
    <scope>NUCLEOTIDE SEQUENCE</scope>
    <source>
        <tissue evidence="1">Whole organism</tissue>
    </source>
</reference>
<organism evidence="1">
    <name type="scientific">Lepeophtheirus salmonis</name>
    <name type="common">Salmon louse</name>
    <name type="synonym">Caligus salmonis</name>
    <dbReference type="NCBI Taxonomy" id="72036"/>
    <lineage>
        <taxon>Eukaryota</taxon>
        <taxon>Metazoa</taxon>
        <taxon>Ecdysozoa</taxon>
        <taxon>Arthropoda</taxon>
        <taxon>Crustacea</taxon>
        <taxon>Multicrustacea</taxon>
        <taxon>Hexanauplia</taxon>
        <taxon>Copepoda</taxon>
        <taxon>Siphonostomatoida</taxon>
        <taxon>Caligidae</taxon>
        <taxon>Lepeophtheirus</taxon>
    </lineage>
</organism>
<sequence>LHPQVNIYGPGDYCPAYLVAFGKNVNRSPRRLLQERFRHVTNVGGLFSSLRYLCAFLLYALPPSSGCKRRKRSYLDTRASS</sequence>
<protein>
    <submittedName>
        <fullName evidence="1">Uncharacterized protein</fullName>
    </submittedName>
</protein>
<dbReference type="AlphaFoldDB" id="A0A0K2TP13"/>
<proteinExistence type="predicted"/>
<feature type="non-terminal residue" evidence="1">
    <location>
        <position position="1"/>
    </location>
</feature>
<accession>A0A0K2TP13</accession>
<evidence type="ECO:0000313" key="1">
    <source>
        <dbReference type="EMBL" id="CDW27585.1"/>
    </source>
</evidence>
<name>A0A0K2TP13_LEPSM</name>